<dbReference type="EMBL" id="JAAGNN010000005">
    <property type="protein sequence ID" value="KAF4089723.1"/>
    <property type="molecule type" value="Genomic_DNA"/>
</dbReference>
<protein>
    <submittedName>
        <fullName evidence="2">Uncharacterized protein</fullName>
    </submittedName>
</protein>
<dbReference type="AlphaFoldDB" id="A0A7J6B3P3"/>
<evidence type="ECO:0000313" key="3">
    <source>
        <dbReference type="Proteomes" id="UP000593565"/>
    </source>
</evidence>
<comment type="caution">
    <text evidence="2">The sequence shown here is derived from an EMBL/GenBank/DDBJ whole genome shotgun (WGS) entry which is preliminary data.</text>
</comment>
<keyword evidence="1" id="KW-0175">Coiled coil</keyword>
<accession>A0A7J6B3P3</accession>
<proteinExistence type="predicted"/>
<reference evidence="2 3" key="1">
    <citation type="submission" date="2020-02" db="EMBL/GenBank/DDBJ databases">
        <title>A chromosome-scale genome assembly of the black bullhead catfish (Ameiurus melas).</title>
        <authorList>
            <person name="Wen M."/>
            <person name="Zham M."/>
            <person name="Cabau C."/>
            <person name="Klopp C."/>
            <person name="Donnadieu C."/>
            <person name="Roques C."/>
            <person name="Bouchez O."/>
            <person name="Lampietro C."/>
            <person name="Jouanno E."/>
            <person name="Herpin A."/>
            <person name="Louis A."/>
            <person name="Berthelot C."/>
            <person name="Parey E."/>
            <person name="Roest-Crollius H."/>
            <person name="Braasch I."/>
            <person name="Postlethwait J."/>
            <person name="Robinson-Rechavi M."/>
            <person name="Echchiki A."/>
            <person name="Begum T."/>
            <person name="Montfort J."/>
            <person name="Schartl M."/>
            <person name="Bobe J."/>
            <person name="Guiguen Y."/>
        </authorList>
    </citation>
    <scope>NUCLEOTIDE SEQUENCE [LARGE SCALE GENOMIC DNA]</scope>
    <source>
        <strain evidence="2">M_S1</strain>
        <tissue evidence="2">Blood</tissue>
    </source>
</reference>
<sequence>MKAISADEDSLKLHMVLLELEDVEKQIRGLMDQQAQLQKRRTVLETSRASAYTCKVSTQHGISTPSPSTPCVSLCMDRAPRTFPGVVSFTPAPTHLGPWVNQQRRHGLDPR</sequence>
<name>A0A7J6B3P3_AMEME</name>
<evidence type="ECO:0000256" key="1">
    <source>
        <dbReference type="SAM" id="Coils"/>
    </source>
</evidence>
<keyword evidence="3" id="KW-1185">Reference proteome</keyword>
<dbReference type="Proteomes" id="UP000593565">
    <property type="component" value="Unassembled WGS sequence"/>
</dbReference>
<evidence type="ECO:0000313" key="2">
    <source>
        <dbReference type="EMBL" id="KAF4089723.1"/>
    </source>
</evidence>
<feature type="coiled-coil region" evidence="1">
    <location>
        <begin position="13"/>
        <end position="40"/>
    </location>
</feature>
<gene>
    <name evidence="2" type="ORF">AMELA_G00070420</name>
</gene>
<organism evidence="2 3">
    <name type="scientific">Ameiurus melas</name>
    <name type="common">Black bullhead</name>
    <name type="synonym">Silurus melas</name>
    <dbReference type="NCBI Taxonomy" id="219545"/>
    <lineage>
        <taxon>Eukaryota</taxon>
        <taxon>Metazoa</taxon>
        <taxon>Chordata</taxon>
        <taxon>Craniata</taxon>
        <taxon>Vertebrata</taxon>
        <taxon>Euteleostomi</taxon>
        <taxon>Actinopterygii</taxon>
        <taxon>Neopterygii</taxon>
        <taxon>Teleostei</taxon>
        <taxon>Ostariophysi</taxon>
        <taxon>Siluriformes</taxon>
        <taxon>Ictaluridae</taxon>
        <taxon>Ameiurus</taxon>
    </lineage>
</organism>